<dbReference type="SUPFAM" id="SSF53092">
    <property type="entry name" value="Creatinase/prolidase N-terminal domain"/>
    <property type="match status" value="1"/>
</dbReference>
<sequence length="464" mass="50427">MTEKLNTGSHDLPISDELAEFMRTGWGAAAGADPEPLPVAPYAAKRRARLAERFPGERLVVPSGVLVARSNDDDHRFRAHSAFAHLTGGQQPDCVLVIEPSGAARLFLRPRPPRSEGQEFYRDRRYGEFWVGHRPDLAEAEALHQIECVHIDRLPDALTGPARVLRGVDPSVDALVPPSGTADAELAAALSELRLVKDEWEVAELQRAVDATVRGFEDVVRALPAALAHPRGERYVEGVFGLRSRLEGNAVGYQSIVASGAHACVLHWIRNDGPLDAADLLLLDAGVEGDNLYTADVTRTLPLSGAYSPVQRQVYELVYEAQSAAIGVLRPGARFREFHETAMRVIGDGLVDWGLLTRAQADAGLHRRYTLCSSGHMLGLDVHDCARARAGTYLDGVLEEGQVLTVEPGLYLQPDDLTLPPELRGIGVRIEDDLVVTADGARLMSSGLPRHPDEVESWMAALTG</sequence>
<keyword evidence="9" id="KW-0645">Protease</keyword>
<comment type="cofactor">
    <cofactor evidence="2">
        <name>Mn(2+)</name>
        <dbReference type="ChEBI" id="CHEBI:29035"/>
    </cofactor>
</comment>
<dbReference type="GO" id="GO:0004177">
    <property type="term" value="F:aminopeptidase activity"/>
    <property type="evidence" value="ECO:0007669"/>
    <property type="project" value="UniProtKB-KW"/>
</dbReference>
<comment type="catalytic activity">
    <reaction evidence="1">
        <text>Release of any N-terminal amino acid, including proline, that is linked to proline, even from a dipeptide or tripeptide.</text>
        <dbReference type="EC" id="3.4.11.9"/>
    </reaction>
</comment>
<keyword evidence="7" id="KW-0464">Manganese</keyword>
<evidence type="ECO:0000256" key="3">
    <source>
        <dbReference type="ARBA" id="ARBA00008766"/>
    </source>
</evidence>
<name>A0ABQ4FQH4_9ACTN</name>
<dbReference type="InterPro" id="IPR007865">
    <property type="entry name" value="Aminopep_P_N"/>
</dbReference>
<evidence type="ECO:0000313" key="9">
    <source>
        <dbReference type="EMBL" id="GIH37022.1"/>
    </source>
</evidence>
<dbReference type="InterPro" id="IPR000994">
    <property type="entry name" value="Pept_M24"/>
</dbReference>
<feature type="domain" description="Aminopeptidase P N-terminal" evidence="8">
    <location>
        <begin position="37"/>
        <end position="173"/>
    </location>
</feature>
<keyword evidence="6" id="KW-0378">Hydrolase</keyword>
<dbReference type="InterPro" id="IPR036005">
    <property type="entry name" value="Creatinase/aminopeptidase-like"/>
</dbReference>
<evidence type="ECO:0000256" key="7">
    <source>
        <dbReference type="ARBA" id="ARBA00023211"/>
    </source>
</evidence>
<dbReference type="EMBL" id="BOOC01000001">
    <property type="protein sequence ID" value="GIH37022.1"/>
    <property type="molecule type" value="Genomic_DNA"/>
</dbReference>
<evidence type="ECO:0000256" key="2">
    <source>
        <dbReference type="ARBA" id="ARBA00001936"/>
    </source>
</evidence>
<dbReference type="Gene3D" id="3.40.350.10">
    <property type="entry name" value="Creatinase/prolidase N-terminal domain"/>
    <property type="match status" value="1"/>
</dbReference>
<dbReference type="RefSeq" id="WP_204054867.1">
    <property type="nucleotide sequence ID" value="NZ_BAAAGP010000018.1"/>
</dbReference>
<organism evidence="9 10">
    <name type="scientific">Microbispora corallina</name>
    <dbReference type="NCBI Taxonomy" id="83302"/>
    <lineage>
        <taxon>Bacteria</taxon>
        <taxon>Bacillati</taxon>
        <taxon>Actinomycetota</taxon>
        <taxon>Actinomycetes</taxon>
        <taxon>Streptosporangiales</taxon>
        <taxon>Streptosporangiaceae</taxon>
        <taxon>Microbispora</taxon>
    </lineage>
</organism>
<dbReference type="PANTHER" id="PTHR43226">
    <property type="entry name" value="XAA-PRO AMINOPEPTIDASE 3"/>
    <property type="match status" value="1"/>
</dbReference>
<gene>
    <name evidence="9" type="primary">pepPI</name>
    <name evidence="9" type="ORF">Mco01_00220</name>
</gene>
<dbReference type="InterPro" id="IPR029149">
    <property type="entry name" value="Creatin/AminoP/Spt16_N"/>
</dbReference>
<dbReference type="Pfam" id="PF00557">
    <property type="entry name" value="Peptidase_M24"/>
    <property type="match status" value="1"/>
</dbReference>
<comment type="caution">
    <text evidence="9">The sequence shown here is derived from an EMBL/GenBank/DDBJ whole genome shotgun (WGS) entry which is preliminary data.</text>
</comment>
<evidence type="ECO:0000259" key="8">
    <source>
        <dbReference type="SMART" id="SM01011"/>
    </source>
</evidence>
<comment type="similarity">
    <text evidence="3">Belongs to the peptidase M24B family.</text>
</comment>
<dbReference type="EC" id="3.4.11.9" evidence="4"/>
<dbReference type="Proteomes" id="UP000603904">
    <property type="component" value="Unassembled WGS sequence"/>
</dbReference>
<dbReference type="InterPro" id="IPR052433">
    <property type="entry name" value="X-Pro_dipept-like"/>
</dbReference>
<keyword evidence="10" id="KW-1185">Reference proteome</keyword>
<dbReference type="Pfam" id="PF05195">
    <property type="entry name" value="AMP_N"/>
    <property type="match status" value="1"/>
</dbReference>
<evidence type="ECO:0000256" key="1">
    <source>
        <dbReference type="ARBA" id="ARBA00001424"/>
    </source>
</evidence>
<reference evidence="9 10" key="1">
    <citation type="submission" date="2021-01" db="EMBL/GenBank/DDBJ databases">
        <title>Whole genome shotgun sequence of Microbispora corallina NBRC 16416.</title>
        <authorList>
            <person name="Komaki H."/>
            <person name="Tamura T."/>
        </authorList>
    </citation>
    <scope>NUCLEOTIDE SEQUENCE [LARGE SCALE GENOMIC DNA]</scope>
    <source>
        <strain evidence="9 10">NBRC 16416</strain>
    </source>
</reference>
<dbReference type="PANTHER" id="PTHR43226:SF4">
    <property type="entry name" value="XAA-PRO AMINOPEPTIDASE 3"/>
    <property type="match status" value="1"/>
</dbReference>
<evidence type="ECO:0000313" key="10">
    <source>
        <dbReference type="Proteomes" id="UP000603904"/>
    </source>
</evidence>
<accession>A0ABQ4FQH4</accession>
<protein>
    <recommendedName>
        <fullName evidence="4">Xaa-Pro aminopeptidase</fullName>
        <ecNumber evidence="4">3.4.11.9</ecNumber>
    </recommendedName>
</protein>
<evidence type="ECO:0000256" key="6">
    <source>
        <dbReference type="ARBA" id="ARBA00022801"/>
    </source>
</evidence>
<evidence type="ECO:0000256" key="4">
    <source>
        <dbReference type="ARBA" id="ARBA00012574"/>
    </source>
</evidence>
<keyword evidence="5" id="KW-0479">Metal-binding</keyword>
<dbReference type="SUPFAM" id="SSF55920">
    <property type="entry name" value="Creatinase/aminopeptidase"/>
    <property type="match status" value="1"/>
</dbReference>
<dbReference type="Gene3D" id="3.90.230.10">
    <property type="entry name" value="Creatinase/methionine aminopeptidase superfamily"/>
    <property type="match status" value="1"/>
</dbReference>
<dbReference type="SMART" id="SM01011">
    <property type="entry name" value="AMP_N"/>
    <property type="match status" value="1"/>
</dbReference>
<evidence type="ECO:0000256" key="5">
    <source>
        <dbReference type="ARBA" id="ARBA00022723"/>
    </source>
</evidence>
<keyword evidence="9" id="KW-0031">Aminopeptidase</keyword>
<proteinExistence type="inferred from homology"/>